<feature type="coiled-coil region" evidence="3">
    <location>
        <begin position="69"/>
        <end position="99"/>
    </location>
</feature>
<dbReference type="PANTHER" id="PTHR12186">
    <property type="entry name" value="SIKE FAMILY MEMBER"/>
    <property type="match status" value="1"/>
</dbReference>
<dbReference type="OMA" id="KYRQHTE"/>
<accession>T1JNM9</accession>
<dbReference type="Pfam" id="PF05769">
    <property type="entry name" value="SIKE"/>
    <property type="match status" value="1"/>
</dbReference>
<evidence type="ECO:0000313" key="5">
    <source>
        <dbReference type="EnsemblMetazoa" id="SMAR015458-PA"/>
    </source>
</evidence>
<name>T1JNM9_STRMM</name>
<dbReference type="eggNOG" id="ENOG502QSAD">
    <property type="taxonomic scope" value="Eukaryota"/>
</dbReference>
<comment type="similarity">
    <text evidence="1">Belongs to the SIKE family.</text>
</comment>
<dbReference type="EMBL" id="JH432114">
    <property type="status" value="NOT_ANNOTATED_CDS"/>
    <property type="molecule type" value="Genomic_DNA"/>
</dbReference>
<keyword evidence="6" id="KW-1185">Reference proteome</keyword>
<evidence type="ECO:0000256" key="2">
    <source>
        <dbReference type="ARBA" id="ARBA00023054"/>
    </source>
</evidence>
<evidence type="ECO:0000256" key="1">
    <source>
        <dbReference type="ARBA" id="ARBA00005537"/>
    </source>
</evidence>
<proteinExistence type="inferred from homology"/>
<dbReference type="PhylomeDB" id="T1JNM9"/>
<keyword evidence="2 3" id="KW-0175">Coiled coil</keyword>
<dbReference type="PANTHER" id="PTHR12186:SF2">
    <property type="entry name" value="FGFR1 ONCOGENE PARTNER 2 HOMOLOG"/>
    <property type="match status" value="1"/>
</dbReference>
<sequence length="204" mass="23172">MALTVQQILSDAKRLVGRLRDHDSAADNLISEAQALHKQVDAMKQYQEDIVELNTVAGQRPRSALVLGIQHENRHLRALQQENKELRGLLEEHQSALELIMTKYRQHIVKLLEASKAEQSLVTMENPKILQERIDQVCEMAAIMAKAIHIDDIEIAKENERLVRLNTENKCLRELLEISCKAGSQTQKLDGPETIDRQSQTDPS</sequence>
<protein>
    <recommendedName>
        <fullName evidence="7">FGFR1 oncogene partner 2 homolog</fullName>
    </recommendedName>
</protein>
<evidence type="ECO:0000313" key="6">
    <source>
        <dbReference type="Proteomes" id="UP000014500"/>
    </source>
</evidence>
<dbReference type="AlphaFoldDB" id="T1JNM9"/>
<dbReference type="InterPro" id="IPR008555">
    <property type="entry name" value="SIKE"/>
</dbReference>
<reference evidence="5" key="2">
    <citation type="submission" date="2015-02" db="UniProtKB">
        <authorList>
            <consortium name="EnsemblMetazoa"/>
        </authorList>
    </citation>
    <scope>IDENTIFICATION</scope>
</reference>
<feature type="region of interest" description="Disordered" evidence="4">
    <location>
        <begin position="184"/>
        <end position="204"/>
    </location>
</feature>
<dbReference type="Proteomes" id="UP000014500">
    <property type="component" value="Unassembled WGS sequence"/>
</dbReference>
<dbReference type="EnsemblMetazoa" id="SMAR015458-RA">
    <property type="protein sequence ID" value="SMAR015458-PA"/>
    <property type="gene ID" value="SMAR015458"/>
</dbReference>
<evidence type="ECO:0000256" key="4">
    <source>
        <dbReference type="SAM" id="MobiDB-lite"/>
    </source>
</evidence>
<organism evidence="5 6">
    <name type="scientific">Strigamia maritima</name>
    <name type="common">European centipede</name>
    <name type="synonym">Geophilus maritimus</name>
    <dbReference type="NCBI Taxonomy" id="126957"/>
    <lineage>
        <taxon>Eukaryota</taxon>
        <taxon>Metazoa</taxon>
        <taxon>Ecdysozoa</taxon>
        <taxon>Arthropoda</taxon>
        <taxon>Myriapoda</taxon>
        <taxon>Chilopoda</taxon>
        <taxon>Pleurostigmophora</taxon>
        <taxon>Geophilomorpha</taxon>
        <taxon>Linotaeniidae</taxon>
        <taxon>Strigamia</taxon>
    </lineage>
</organism>
<evidence type="ECO:0008006" key="7">
    <source>
        <dbReference type="Google" id="ProtNLM"/>
    </source>
</evidence>
<dbReference type="STRING" id="126957.T1JNM9"/>
<reference evidence="6" key="1">
    <citation type="submission" date="2011-05" db="EMBL/GenBank/DDBJ databases">
        <authorList>
            <person name="Richards S.R."/>
            <person name="Qu J."/>
            <person name="Jiang H."/>
            <person name="Jhangiani S.N."/>
            <person name="Agravi P."/>
            <person name="Goodspeed R."/>
            <person name="Gross S."/>
            <person name="Mandapat C."/>
            <person name="Jackson L."/>
            <person name="Mathew T."/>
            <person name="Pu L."/>
            <person name="Thornton R."/>
            <person name="Saada N."/>
            <person name="Wilczek-Boney K.B."/>
            <person name="Lee S."/>
            <person name="Kovar C."/>
            <person name="Wu Y."/>
            <person name="Scherer S.E."/>
            <person name="Worley K.C."/>
            <person name="Muzny D.M."/>
            <person name="Gibbs R."/>
        </authorList>
    </citation>
    <scope>NUCLEOTIDE SEQUENCE</scope>
    <source>
        <strain evidence="6">Brora</strain>
    </source>
</reference>
<evidence type="ECO:0000256" key="3">
    <source>
        <dbReference type="SAM" id="Coils"/>
    </source>
</evidence>
<dbReference type="HOGENOM" id="CLU_073167_1_0_1"/>